<dbReference type="Proteomes" id="UP001324427">
    <property type="component" value="Unassembled WGS sequence"/>
</dbReference>
<feature type="compositionally biased region" description="Polar residues" evidence="1">
    <location>
        <begin position="223"/>
        <end position="248"/>
    </location>
</feature>
<feature type="compositionally biased region" description="Low complexity" evidence="1">
    <location>
        <begin position="125"/>
        <end position="141"/>
    </location>
</feature>
<dbReference type="AlphaFoldDB" id="A0AAV9JJW4"/>
<gene>
    <name evidence="2" type="ORF">LTR36_002926</name>
</gene>
<feature type="compositionally biased region" description="Low complexity" evidence="1">
    <location>
        <begin position="192"/>
        <end position="217"/>
    </location>
</feature>
<evidence type="ECO:0000313" key="2">
    <source>
        <dbReference type="EMBL" id="KAK4545576.1"/>
    </source>
</evidence>
<feature type="region of interest" description="Disordered" evidence="1">
    <location>
        <begin position="278"/>
        <end position="331"/>
    </location>
</feature>
<name>A0AAV9JJW4_9PEZI</name>
<dbReference type="EMBL" id="JAVFHQ010000019">
    <property type="protein sequence ID" value="KAK4545576.1"/>
    <property type="molecule type" value="Genomic_DNA"/>
</dbReference>
<evidence type="ECO:0000313" key="3">
    <source>
        <dbReference type="Proteomes" id="UP001324427"/>
    </source>
</evidence>
<reference evidence="2 3" key="1">
    <citation type="submission" date="2021-11" db="EMBL/GenBank/DDBJ databases">
        <title>Black yeast isolated from Biological Soil Crust.</title>
        <authorList>
            <person name="Kurbessoian T."/>
        </authorList>
    </citation>
    <scope>NUCLEOTIDE SEQUENCE [LARGE SCALE GENOMIC DNA]</scope>
    <source>
        <strain evidence="2 3">CCFEE 5522</strain>
    </source>
</reference>
<keyword evidence="3" id="KW-1185">Reference proteome</keyword>
<protein>
    <submittedName>
        <fullName evidence="2">Uncharacterized protein</fullName>
    </submittedName>
</protein>
<proteinExistence type="predicted"/>
<comment type="caution">
    <text evidence="2">The sequence shown here is derived from an EMBL/GenBank/DDBJ whole genome shotgun (WGS) entry which is preliminary data.</text>
</comment>
<feature type="region of interest" description="Disordered" evidence="1">
    <location>
        <begin position="125"/>
        <end position="250"/>
    </location>
</feature>
<evidence type="ECO:0000256" key="1">
    <source>
        <dbReference type="SAM" id="MobiDB-lite"/>
    </source>
</evidence>
<feature type="compositionally biased region" description="Polar residues" evidence="1">
    <location>
        <begin position="278"/>
        <end position="306"/>
    </location>
</feature>
<organism evidence="2 3">
    <name type="scientific">Oleoguttula mirabilis</name>
    <dbReference type="NCBI Taxonomy" id="1507867"/>
    <lineage>
        <taxon>Eukaryota</taxon>
        <taxon>Fungi</taxon>
        <taxon>Dikarya</taxon>
        <taxon>Ascomycota</taxon>
        <taxon>Pezizomycotina</taxon>
        <taxon>Dothideomycetes</taxon>
        <taxon>Dothideomycetidae</taxon>
        <taxon>Mycosphaerellales</taxon>
        <taxon>Teratosphaeriaceae</taxon>
        <taxon>Oleoguttula</taxon>
    </lineage>
</organism>
<feature type="compositionally biased region" description="Low complexity" evidence="1">
    <location>
        <begin position="153"/>
        <end position="164"/>
    </location>
</feature>
<feature type="compositionally biased region" description="Polar residues" evidence="1">
    <location>
        <begin position="178"/>
        <end position="191"/>
    </location>
</feature>
<accession>A0AAV9JJW4</accession>
<sequence length="741" mass="72739">MTSPFVYISLQTATATDACGRVGGHYSGSVLTLNPTDVSTVYGAQGAGYVPDQALRINYADLQGVVPASVPTLAIPPQVRSLDPAWAACALDLNGLYDPPTALTAAQTIALPTVPSVYSSTDRTTAAASATPSSSPTHSLAQSTSTPTALPDSASTIESSSQSSHLATQASESHESTGDTVSSSVQAVTNPSSTALSASPATESPSASESASTLPESVAAFSQPPSASAGQDTSSTDPQETSQSTFSNDAAVTTSATTGVGGIIASVLGLTRSSASADAVTSNSGNDDPSDPTSAAVSTQQYSSPNGALGAGPSTAISPANPEEPSTTELGAATSAIPSTQSAAIVLGTSTVTADSDGQYSLASGFTLAPGSVATVSGTTVSLAQSGDYAVINGETTPVASRASTAAPSSLQLTVGDQVYTQESSSAYVIAEQTLSPGSAITVSGTTVSLVQSGGYAVVNGETTSVSLGASTLPLSPQITVGTQIYTQDSSSLYVIECQTLSPGSVIVVSGTTMSLDSSADQAVVDGITQTVGCAAGITTSPGVYVADGQTYTQGTSAVLVIVGNTLSAGSQTVISGTTYSLAQSGTALVVDGTTKALENASSQPSAAVLTFDSETLTEGIDSAFTLGGQTLHAGSAVTVSGTTLSFDSSGSVVVVNGVTHPLSAPVATAPTLLTASATVRSTVTSTKSACSAGLPASGSEGGQIASASSTASSAASGKLHGLSWLSLLAFPSVFYLAQQV</sequence>